<dbReference type="EMBL" id="KY554768">
    <property type="protein sequence ID" value="ARM66232.1"/>
    <property type="molecule type" value="Genomic_DNA"/>
</dbReference>
<dbReference type="InterPro" id="IPR012833">
    <property type="entry name" value="NrdD"/>
</dbReference>
<dbReference type="GO" id="GO:0009265">
    <property type="term" value="P:2'-deoxyribonucleotide biosynthetic process"/>
    <property type="evidence" value="ECO:0007669"/>
    <property type="project" value="TreeGrafter"/>
</dbReference>
<dbReference type="Proteomes" id="UP000221405">
    <property type="component" value="Segment"/>
</dbReference>
<evidence type="ECO:0000256" key="1">
    <source>
        <dbReference type="ARBA" id="ARBA00022741"/>
    </source>
</evidence>
<gene>
    <name evidence="5" type="ORF">AM1_105</name>
</gene>
<dbReference type="GO" id="GO:0006260">
    <property type="term" value="P:DNA replication"/>
    <property type="evidence" value="ECO:0007669"/>
    <property type="project" value="InterPro"/>
</dbReference>
<dbReference type="GO" id="GO:0004748">
    <property type="term" value="F:ribonucleoside-diphosphate reductase activity, thioredoxin disulfide as acceptor"/>
    <property type="evidence" value="ECO:0007669"/>
    <property type="project" value="TreeGrafter"/>
</dbReference>
<dbReference type="PANTHER" id="PTHR21075">
    <property type="entry name" value="ANAEROBIC RIBONUCLEOSIDE-TRIPHOSPHATE REDUCTASE"/>
    <property type="match status" value="1"/>
</dbReference>
<evidence type="ECO:0000313" key="6">
    <source>
        <dbReference type="Proteomes" id="UP000221405"/>
    </source>
</evidence>
<feature type="domain" description="ATP-cone" evidence="4">
    <location>
        <begin position="4"/>
        <end position="115"/>
    </location>
</feature>
<accession>A0A1W6JJ26</accession>
<evidence type="ECO:0000259" key="4">
    <source>
        <dbReference type="PROSITE" id="PS51161"/>
    </source>
</evidence>
<dbReference type="Gene3D" id="3.20.70.20">
    <property type="match status" value="1"/>
</dbReference>
<reference evidence="5 6" key="1">
    <citation type="journal article" date="2017" name="Viruses">
        <title>Phage Biodiversity in Artisanal Cheese Wheys Reflects the Complexity of the Fermentation Process.</title>
        <authorList>
            <person name="Mahony J."/>
            <person name="Moscarelli A."/>
            <person name="Kelleher P."/>
            <person name="Lugli G.A."/>
            <person name="Ventura M."/>
            <person name="Settanni L."/>
            <person name="van Sinderen D."/>
        </authorList>
    </citation>
    <scope>NUCLEOTIDE SEQUENCE [LARGE SCALE GENOMIC DNA]</scope>
</reference>
<keyword evidence="1 3" id="KW-0547">Nucleotide-binding</keyword>
<evidence type="ECO:0000256" key="2">
    <source>
        <dbReference type="ARBA" id="ARBA00022840"/>
    </source>
</evidence>
<organism evidence="5 6">
    <name type="scientific">Lactococcus phage AM1</name>
    <dbReference type="NCBI Taxonomy" id="1965467"/>
    <lineage>
        <taxon>Viruses</taxon>
        <taxon>Duplodnaviria</taxon>
        <taxon>Heunggongvirae</taxon>
        <taxon>Uroviricota</taxon>
        <taxon>Caudoviricetes</taxon>
        <taxon>Audreyjarvisvirus</taxon>
        <taxon>Audreyjarvisvirus AM1</taxon>
    </lineage>
</organism>
<keyword evidence="6" id="KW-1185">Reference proteome</keyword>
<dbReference type="Pfam" id="PF13597">
    <property type="entry name" value="NRDD"/>
    <property type="match status" value="1"/>
</dbReference>
<evidence type="ECO:0000256" key="3">
    <source>
        <dbReference type="PROSITE-ProRule" id="PRU00492"/>
    </source>
</evidence>
<protein>
    <submittedName>
        <fullName evidence="5">Anaerobic ribonucleoside triphosphate reductase</fullName>
    </submittedName>
</protein>
<dbReference type="PROSITE" id="PS51161">
    <property type="entry name" value="ATP_CONE"/>
    <property type="match status" value="1"/>
</dbReference>
<dbReference type="GO" id="GO:0008998">
    <property type="term" value="F:ribonucleoside-triphosphate reductase (thioredoxin) activity"/>
    <property type="evidence" value="ECO:0007669"/>
    <property type="project" value="InterPro"/>
</dbReference>
<keyword evidence="2 3" id="KW-0067">ATP-binding</keyword>
<proteinExistence type="predicted"/>
<sequence>MENLFVVKKRTDEKQERVTEEWNFDKVISACQKSAQHIDKSLTKEQIESLEYLVDKSINKRRTKILNNRGVPFREILNNIPVEEVHEMVQDALRLLDVDIYKSYHEYRNYKISQDKHYRELYKDLDSLKNGIYTENANKDSSINSTKRSLLAEMTQKKIVTDFILQKNWAKAHEEGWIYIHDLGDLYWRSFNCDNVDLANIIKTKKQKDGEYAFTLNGIKYPEPKSISSAFNLVADLILQMSSQQHGGLSVQNFDHCLAPYAKLTYDKAFKRYMEKGIAYNTAREMAEEDTLYAIKQGVQGFELEISTISNALGQIPFTSIGFGLDTSKWGREITRAFLLERSEPDCVLVFPKLIFASAKEVNLNPDSPNYDLFQLAIKCSSTKLYPDYVSMDNGILAPAYSRHKDDLDQILSVPMG</sequence>
<dbReference type="SUPFAM" id="SSF51998">
    <property type="entry name" value="PFL-like glycyl radical enzymes"/>
    <property type="match status" value="1"/>
</dbReference>
<dbReference type="InterPro" id="IPR005144">
    <property type="entry name" value="ATP-cone_dom"/>
</dbReference>
<dbReference type="PANTHER" id="PTHR21075:SF0">
    <property type="entry name" value="ANAEROBIC RIBONUCLEOSIDE-TRIPHOSPHATE REDUCTASE"/>
    <property type="match status" value="1"/>
</dbReference>
<evidence type="ECO:0000313" key="5">
    <source>
        <dbReference type="EMBL" id="ARM66232.1"/>
    </source>
</evidence>
<name>A0A1W6JJ26_9CAUD</name>
<dbReference type="GO" id="GO:0005524">
    <property type="term" value="F:ATP binding"/>
    <property type="evidence" value="ECO:0007669"/>
    <property type="project" value="UniProtKB-UniRule"/>
</dbReference>